<protein>
    <submittedName>
        <fullName evidence="3">Uncharacterized protein</fullName>
    </submittedName>
</protein>
<evidence type="ECO:0000256" key="1">
    <source>
        <dbReference type="SAM" id="MobiDB-lite"/>
    </source>
</evidence>
<feature type="transmembrane region" description="Helical" evidence="2">
    <location>
        <begin position="143"/>
        <end position="160"/>
    </location>
</feature>
<gene>
    <name evidence="3" type="ORF">FHX73_113646</name>
</gene>
<sequence>MTMTESISERTSETVDETIGEPQAATGVEGQAGGVELPEHLAALPENLDELRLPAWYFGFEAVFAATYDLLKAFPAAWPVVLLLVAVNITLSLTVLRRRLKLARALWRGKRTRMIAIGLVVLRIGAHGALSAVGVAVNGVAGHAVFAVVMAAVTVAMLAFSQRTAVRALGAERDRARAAAV</sequence>
<name>A0A561UK96_9ACTN</name>
<dbReference type="AlphaFoldDB" id="A0A561UK96"/>
<feature type="transmembrane region" description="Helical" evidence="2">
    <location>
        <begin position="116"/>
        <end position="137"/>
    </location>
</feature>
<evidence type="ECO:0000313" key="4">
    <source>
        <dbReference type="Proteomes" id="UP000317940"/>
    </source>
</evidence>
<reference evidence="3 4" key="1">
    <citation type="submission" date="2019-06" db="EMBL/GenBank/DDBJ databases">
        <title>Sequencing the genomes of 1000 actinobacteria strains.</title>
        <authorList>
            <person name="Klenk H.-P."/>
        </authorList>
    </citation>
    <scope>NUCLEOTIDE SEQUENCE [LARGE SCALE GENOMIC DNA]</scope>
    <source>
        <strain evidence="3 4">DSM 44826</strain>
    </source>
</reference>
<keyword evidence="2" id="KW-0812">Transmembrane</keyword>
<keyword evidence="4" id="KW-1185">Reference proteome</keyword>
<dbReference type="Proteomes" id="UP000317940">
    <property type="component" value="Unassembled WGS sequence"/>
</dbReference>
<organism evidence="3 4">
    <name type="scientific">Kitasatospora viridis</name>
    <dbReference type="NCBI Taxonomy" id="281105"/>
    <lineage>
        <taxon>Bacteria</taxon>
        <taxon>Bacillati</taxon>
        <taxon>Actinomycetota</taxon>
        <taxon>Actinomycetes</taxon>
        <taxon>Kitasatosporales</taxon>
        <taxon>Streptomycetaceae</taxon>
        <taxon>Kitasatospora</taxon>
    </lineage>
</organism>
<feature type="region of interest" description="Disordered" evidence="1">
    <location>
        <begin position="1"/>
        <end position="22"/>
    </location>
</feature>
<feature type="transmembrane region" description="Helical" evidence="2">
    <location>
        <begin position="76"/>
        <end position="96"/>
    </location>
</feature>
<keyword evidence="2" id="KW-1133">Transmembrane helix</keyword>
<dbReference type="EMBL" id="VIWT01000001">
    <property type="protein sequence ID" value="TWF99791.1"/>
    <property type="molecule type" value="Genomic_DNA"/>
</dbReference>
<proteinExistence type="predicted"/>
<comment type="caution">
    <text evidence="3">The sequence shown here is derived from an EMBL/GenBank/DDBJ whole genome shotgun (WGS) entry which is preliminary data.</text>
</comment>
<evidence type="ECO:0000313" key="3">
    <source>
        <dbReference type="EMBL" id="TWF99791.1"/>
    </source>
</evidence>
<evidence type="ECO:0000256" key="2">
    <source>
        <dbReference type="SAM" id="Phobius"/>
    </source>
</evidence>
<accession>A0A561UK96</accession>
<keyword evidence="2" id="KW-0472">Membrane</keyword>